<evidence type="ECO:0000313" key="4">
    <source>
        <dbReference type="Proteomes" id="UP000716004"/>
    </source>
</evidence>
<organism evidence="2 4">
    <name type="scientific">Candidatus Sysuiplasma superficiale</name>
    <dbReference type="NCBI Taxonomy" id="2823368"/>
    <lineage>
        <taxon>Archaea</taxon>
        <taxon>Methanobacteriati</taxon>
        <taxon>Thermoplasmatota</taxon>
        <taxon>Thermoplasmata</taxon>
        <taxon>Candidatus Sysuiplasmatales</taxon>
        <taxon>Candidatus Sysuiplasmataceae</taxon>
        <taxon>Candidatus Sysuiplasma</taxon>
    </lineage>
</organism>
<evidence type="ECO:0000313" key="2">
    <source>
        <dbReference type="EMBL" id="MBX8631983.1"/>
    </source>
</evidence>
<name>A0A8J7YPQ1_9ARCH</name>
<reference evidence="2" key="1">
    <citation type="submission" date="2021-04" db="EMBL/GenBank/DDBJ databases">
        <title>Genomic insights into ecological role and evolution of a novel Thermoplasmata order Candidatus Sysuiplasmatales.</title>
        <authorList>
            <person name="Yuan Y."/>
        </authorList>
    </citation>
    <scope>NUCLEOTIDE SEQUENCE</scope>
    <source>
        <strain evidence="3">TUT19-bin139</strain>
        <strain evidence="2">YP2-bin.285</strain>
    </source>
</reference>
<dbReference type="Proteomes" id="UP000750197">
    <property type="component" value="Unassembled WGS sequence"/>
</dbReference>
<keyword evidence="2" id="KW-0808">Transferase</keyword>
<dbReference type="PANTHER" id="PTHR37817:SF1">
    <property type="entry name" value="N-ACETYLTRANSFERASE EIS"/>
    <property type="match status" value="1"/>
</dbReference>
<evidence type="ECO:0000259" key="1">
    <source>
        <dbReference type="PROSITE" id="PS51186"/>
    </source>
</evidence>
<dbReference type="InterPro" id="IPR016181">
    <property type="entry name" value="Acyl_CoA_acyltransferase"/>
</dbReference>
<dbReference type="InterPro" id="IPR051554">
    <property type="entry name" value="Acetyltransferase_Eis"/>
</dbReference>
<proteinExistence type="predicted"/>
<dbReference type="GO" id="GO:0034069">
    <property type="term" value="F:aminoglycoside N-acetyltransferase activity"/>
    <property type="evidence" value="ECO:0007669"/>
    <property type="project" value="TreeGrafter"/>
</dbReference>
<dbReference type="EMBL" id="JAGVSJ010000012">
    <property type="protein sequence ID" value="MBX8631983.1"/>
    <property type="molecule type" value="Genomic_DNA"/>
</dbReference>
<sequence>MNPAEPKVKRGTPSRLPELVETVNKVMRSKAPKGYGMGEAFPHLFSSENASNLYYIESDGKVVSHAGFVKYRCNINGSSISVASLGSVATLPEYRGRQYATKILRCIFSDLEKGDTSLLLISGTRGLYKRMECIETGRMLRARVSEGEIAQIRTHSASDVRHIPEKGRAGEGKRLLKIYRAEPYRYHRDSKFMRTVLNAFWFRRHDWNMQLFEVERGGSLMAYAVASTDSRNPEHVKIWEWAGSRQAFFESLADITSYYAGRSIEFSFLPDDFSMLSILASNNIAYSEENIQGTVRPMNVIRLIAELQPWFSEHLGAEVKVSTIAKGTWTFAGPFGTKKIVGAAKLTKWLFGTGRGSLGIQLMKTDDLNYI</sequence>
<protein>
    <submittedName>
        <fullName evidence="2">GNAT family N-acetyltransferase</fullName>
        <ecNumber evidence="2">2.3.1.-</ecNumber>
    </submittedName>
</protein>
<comment type="caution">
    <text evidence="2">The sequence shown here is derived from an EMBL/GenBank/DDBJ whole genome shotgun (WGS) entry which is preliminary data.</text>
</comment>
<evidence type="ECO:0000313" key="3">
    <source>
        <dbReference type="EMBL" id="MBX8643745.1"/>
    </source>
</evidence>
<dbReference type="Gene3D" id="3.40.630.30">
    <property type="match status" value="1"/>
</dbReference>
<dbReference type="PANTHER" id="PTHR37817">
    <property type="entry name" value="N-ACETYLTRANSFERASE EIS"/>
    <property type="match status" value="1"/>
</dbReference>
<accession>A0A8J7YPQ1</accession>
<dbReference type="SUPFAM" id="SSF55729">
    <property type="entry name" value="Acyl-CoA N-acyltransferases (Nat)"/>
    <property type="match status" value="1"/>
</dbReference>
<dbReference type="PROSITE" id="PS51186">
    <property type="entry name" value="GNAT"/>
    <property type="match status" value="1"/>
</dbReference>
<keyword evidence="2" id="KW-0012">Acyltransferase</keyword>
<dbReference type="EMBL" id="JAHEAC010000018">
    <property type="protein sequence ID" value="MBX8643745.1"/>
    <property type="molecule type" value="Genomic_DNA"/>
</dbReference>
<feature type="domain" description="N-acetyltransferase" evidence="1">
    <location>
        <begin position="6"/>
        <end position="189"/>
    </location>
</feature>
<dbReference type="GO" id="GO:0030649">
    <property type="term" value="P:aminoglycoside antibiotic catabolic process"/>
    <property type="evidence" value="ECO:0007669"/>
    <property type="project" value="TreeGrafter"/>
</dbReference>
<dbReference type="AlphaFoldDB" id="A0A8J7YPQ1"/>
<dbReference type="InterPro" id="IPR000182">
    <property type="entry name" value="GNAT_dom"/>
</dbReference>
<gene>
    <name evidence="2" type="ORF">J9259_05640</name>
    <name evidence="3" type="ORF">KIY12_03365</name>
</gene>
<dbReference type="EC" id="2.3.1.-" evidence="2"/>
<dbReference type="Pfam" id="PF13527">
    <property type="entry name" value="Acetyltransf_9"/>
    <property type="match status" value="1"/>
</dbReference>
<dbReference type="Proteomes" id="UP000716004">
    <property type="component" value="Unassembled WGS sequence"/>
</dbReference>
<dbReference type="CDD" id="cd04301">
    <property type="entry name" value="NAT_SF"/>
    <property type="match status" value="1"/>
</dbReference>